<dbReference type="EMBL" id="CM004475">
    <property type="protein sequence ID" value="OCT78806.1"/>
    <property type="molecule type" value="Genomic_DNA"/>
</dbReference>
<sequence length="82" mass="9620">MFKAIKLTILHKPYIYYIFRPIKSKLSTPGSHCKEYRLSFEYSITKCIIYTEAVYTQCAPTPYLNFSLTVQTINSNRHCSFP</sequence>
<evidence type="ECO:0000313" key="1">
    <source>
        <dbReference type="EMBL" id="OCT78806.1"/>
    </source>
</evidence>
<dbReference type="AlphaFoldDB" id="A0A974CUM7"/>
<proteinExistence type="predicted"/>
<organism evidence="1 2">
    <name type="scientific">Xenopus laevis</name>
    <name type="common">African clawed frog</name>
    <dbReference type="NCBI Taxonomy" id="8355"/>
    <lineage>
        <taxon>Eukaryota</taxon>
        <taxon>Metazoa</taxon>
        <taxon>Chordata</taxon>
        <taxon>Craniata</taxon>
        <taxon>Vertebrata</taxon>
        <taxon>Euteleostomi</taxon>
        <taxon>Amphibia</taxon>
        <taxon>Batrachia</taxon>
        <taxon>Anura</taxon>
        <taxon>Pipoidea</taxon>
        <taxon>Pipidae</taxon>
        <taxon>Xenopodinae</taxon>
        <taxon>Xenopus</taxon>
        <taxon>Xenopus</taxon>
    </lineage>
</organism>
<name>A0A974CUM7_XENLA</name>
<dbReference type="Proteomes" id="UP000694892">
    <property type="component" value="Chromosome 5S"/>
</dbReference>
<protein>
    <submittedName>
        <fullName evidence="1">Uncharacterized protein</fullName>
    </submittedName>
</protein>
<accession>A0A974CUM7</accession>
<evidence type="ECO:0000313" key="2">
    <source>
        <dbReference type="Proteomes" id="UP000694892"/>
    </source>
</evidence>
<gene>
    <name evidence="1" type="ORF">XELAEV_18029896mg</name>
</gene>
<reference evidence="2" key="1">
    <citation type="journal article" date="2016" name="Nature">
        <title>Genome evolution in the allotetraploid frog Xenopus laevis.</title>
        <authorList>
            <person name="Session A.M."/>
            <person name="Uno Y."/>
            <person name="Kwon T."/>
            <person name="Chapman J.A."/>
            <person name="Toyoda A."/>
            <person name="Takahashi S."/>
            <person name="Fukui A."/>
            <person name="Hikosaka A."/>
            <person name="Suzuki A."/>
            <person name="Kondo M."/>
            <person name="van Heeringen S.J."/>
            <person name="Quigley I."/>
            <person name="Heinz S."/>
            <person name="Ogino H."/>
            <person name="Ochi H."/>
            <person name="Hellsten U."/>
            <person name="Lyons J.B."/>
            <person name="Simakov O."/>
            <person name="Putnam N."/>
            <person name="Stites J."/>
            <person name="Kuroki Y."/>
            <person name="Tanaka T."/>
            <person name="Michiue T."/>
            <person name="Watanabe M."/>
            <person name="Bogdanovic O."/>
            <person name="Lister R."/>
            <person name="Georgiou G."/>
            <person name="Paranjpe S.S."/>
            <person name="van Kruijsbergen I."/>
            <person name="Shu S."/>
            <person name="Carlson J."/>
            <person name="Kinoshita T."/>
            <person name="Ohta Y."/>
            <person name="Mawaribuchi S."/>
            <person name="Jenkins J."/>
            <person name="Grimwood J."/>
            <person name="Schmutz J."/>
            <person name="Mitros T."/>
            <person name="Mozaffari S.V."/>
            <person name="Suzuki Y."/>
            <person name="Haramoto Y."/>
            <person name="Yamamoto T.S."/>
            <person name="Takagi C."/>
            <person name="Heald R."/>
            <person name="Miller K."/>
            <person name="Haudenschild C."/>
            <person name="Kitzman J."/>
            <person name="Nakayama T."/>
            <person name="Izutsu Y."/>
            <person name="Robert J."/>
            <person name="Fortriede J."/>
            <person name="Burns K."/>
            <person name="Lotay V."/>
            <person name="Karimi K."/>
            <person name="Yasuoka Y."/>
            <person name="Dichmann D.S."/>
            <person name="Flajnik M.F."/>
            <person name="Houston D.W."/>
            <person name="Shendure J."/>
            <person name="DuPasquier L."/>
            <person name="Vize P.D."/>
            <person name="Zorn A.M."/>
            <person name="Ito M."/>
            <person name="Marcotte E.M."/>
            <person name="Wallingford J.B."/>
            <person name="Ito Y."/>
            <person name="Asashima M."/>
            <person name="Ueno N."/>
            <person name="Matsuda Y."/>
            <person name="Veenstra G.J."/>
            <person name="Fujiyama A."/>
            <person name="Harland R.M."/>
            <person name="Taira M."/>
            <person name="Rokhsar D.S."/>
        </authorList>
    </citation>
    <scope>NUCLEOTIDE SEQUENCE [LARGE SCALE GENOMIC DNA]</scope>
    <source>
        <strain evidence="2">J</strain>
    </source>
</reference>